<comment type="caution">
    <text evidence="2">The sequence shown here is derived from an EMBL/GenBank/DDBJ whole genome shotgun (WGS) entry which is preliminary data.</text>
</comment>
<reference evidence="2 3" key="1">
    <citation type="submission" date="2017-09" db="EMBL/GenBank/DDBJ databases">
        <title>The draft genome sequences of Marinobacter guineae M3B.</title>
        <authorList>
            <person name="Cao J."/>
        </authorList>
    </citation>
    <scope>NUCLEOTIDE SEQUENCE [LARGE SCALE GENOMIC DNA]</scope>
    <source>
        <strain evidence="2 3">M3B</strain>
    </source>
</reference>
<dbReference type="EMBL" id="NTFI01000013">
    <property type="protein sequence ID" value="PHQ23611.1"/>
    <property type="molecule type" value="Genomic_DNA"/>
</dbReference>
<proteinExistence type="predicted"/>
<feature type="chain" id="PRO_5013598789" evidence="1">
    <location>
        <begin position="24"/>
        <end position="77"/>
    </location>
</feature>
<keyword evidence="1" id="KW-0732">Signal</keyword>
<gene>
    <name evidence="2" type="ORF">CLH62_20230</name>
</gene>
<dbReference type="Proteomes" id="UP000229044">
    <property type="component" value="Unassembled WGS sequence"/>
</dbReference>
<name>A0A2G1VA26_9GAMM</name>
<evidence type="ECO:0000256" key="1">
    <source>
        <dbReference type="SAM" id="SignalP"/>
    </source>
</evidence>
<evidence type="ECO:0000313" key="2">
    <source>
        <dbReference type="EMBL" id="PHQ23611.1"/>
    </source>
</evidence>
<protein>
    <submittedName>
        <fullName evidence="2">Uncharacterized protein</fullName>
    </submittedName>
</protein>
<dbReference type="AlphaFoldDB" id="A0A2G1VA26"/>
<keyword evidence="3" id="KW-1185">Reference proteome</keyword>
<organism evidence="2 3">
    <name type="scientific">Marinobacter guineae</name>
    <dbReference type="NCBI Taxonomy" id="432303"/>
    <lineage>
        <taxon>Bacteria</taxon>
        <taxon>Pseudomonadati</taxon>
        <taxon>Pseudomonadota</taxon>
        <taxon>Gammaproteobacteria</taxon>
        <taxon>Pseudomonadales</taxon>
        <taxon>Marinobacteraceae</taxon>
        <taxon>Marinobacter</taxon>
    </lineage>
</organism>
<sequence>MKTTNSILLAAALLSGITTPALASKPKSEVVFDEGTWVILDHARLPKPKLEKIARGVHIDPRLLQELTKPQSRTSSK</sequence>
<accession>A0A2G1VA26</accession>
<evidence type="ECO:0000313" key="3">
    <source>
        <dbReference type="Proteomes" id="UP000229044"/>
    </source>
</evidence>
<feature type="signal peptide" evidence="1">
    <location>
        <begin position="1"/>
        <end position="23"/>
    </location>
</feature>